<organism evidence="2 3">
    <name type="scientific">Phytohabitans flavus</name>
    <dbReference type="NCBI Taxonomy" id="1076124"/>
    <lineage>
        <taxon>Bacteria</taxon>
        <taxon>Bacillati</taxon>
        <taxon>Actinomycetota</taxon>
        <taxon>Actinomycetes</taxon>
        <taxon>Micromonosporales</taxon>
        <taxon>Micromonosporaceae</taxon>
    </lineage>
</organism>
<evidence type="ECO:0000256" key="1">
    <source>
        <dbReference type="SAM" id="Phobius"/>
    </source>
</evidence>
<keyword evidence="1" id="KW-0812">Transmembrane</keyword>
<keyword evidence="3" id="KW-1185">Reference proteome</keyword>
<keyword evidence="1" id="KW-1133">Transmembrane helix</keyword>
<proteinExistence type="predicted"/>
<keyword evidence="1" id="KW-0472">Membrane</keyword>
<reference evidence="2 3" key="2">
    <citation type="submission" date="2020-03" db="EMBL/GenBank/DDBJ databases">
        <authorList>
            <person name="Ichikawa N."/>
            <person name="Kimura A."/>
            <person name="Kitahashi Y."/>
            <person name="Uohara A."/>
        </authorList>
    </citation>
    <scope>NUCLEOTIDE SEQUENCE [LARGE SCALE GENOMIC DNA]</scope>
    <source>
        <strain evidence="2 3">NBRC 107702</strain>
    </source>
</reference>
<reference evidence="2 3" key="1">
    <citation type="submission" date="2020-03" db="EMBL/GenBank/DDBJ databases">
        <title>Whole genome shotgun sequence of Phytohabitans flavus NBRC 107702.</title>
        <authorList>
            <person name="Komaki H."/>
            <person name="Tamura T."/>
        </authorList>
    </citation>
    <scope>NUCLEOTIDE SEQUENCE [LARGE SCALE GENOMIC DNA]</scope>
    <source>
        <strain evidence="2 3">NBRC 107702</strain>
    </source>
</reference>
<gene>
    <name evidence="2" type="ORF">Pflav_042070</name>
</gene>
<protein>
    <recommendedName>
        <fullName evidence="4">DUF1440 domain-containing protein</fullName>
    </recommendedName>
</protein>
<sequence length="154" mass="15694">MRPQASTPPIVRGLLAGAAGTAALDAVTYLDMATRGRPASTTPERSVERLTKAGHLSLGTGDSAGNRRSGLGALLGYLTGATVAAGYSALVGRRLPWGATAVLLGAAAMVGSDAPLTMLKVTNPRNWSAADWASDVVPHLAYGAVAAMVLDRLR</sequence>
<name>A0A6F8XVI0_9ACTN</name>
<evidence type="ECO:0008006" key="4">
    <source>
        <dbReference type="Google" id="ProtNLM"/>
    </source>
</evidence>
<evidence type="ECO:0000313" key="3">
    <source>
        <dbReference type="Proteomes" id="UP000502508"/>
    </source>
</evidence>
<feature type="transmembrane region" description="Helical" evidence="1">
    <location>
        <begin position="71"/>
        <end position="91"/>
    </location>
</feature>
<dbReference type="AlphaFoldDB" id="A0A6F8XVI0"/>
<dbReference type="Proteomes" id="UP000502508">
    <property type="component" value="Chromosome"/>
</dbReference>
<evidence type="ECO:0000313" key="2">
    <source>
        <dbReference type="EMBL" id="BCB77797.1"/>
    </source>
</evidence>
<dbReference type="EMBL" id="AP022870">
    <property type="protein sequence ID" value="BCB77797.1"/>
    <property type="molecule type" value="Genomic_DNA"/>
</dbReference>
<dbReference type="KEGG" id="pfla:Pflav_042070"/>
<dbReference type="RefSeq" id="WP_173037488.1">
    <property type="nucleotide sequence ID" value="NZ_AP022870.1"/>
</dbReference>
<feature type="transmembrane region" description="Helical" evidence="1">
    <location>
        <begin position="97"/>
        <end position="116"/>
    </location>
</feature>
<accession>A0A6F8XVI0</accession>